<name>B3U4Q1_9BACT</name>
<proteinExistence type="predicted"/>
<accession>B3U4Q1</accession>
<dbReference type="AlphaFoldDB" id="B3U4Q1"/>
<dbReference type="eggNOG" id="COG2913">
    <property type="taxonomic scope" value="Bacteria"/>
</dbReference>
<keyword evidence="3" id="KW-1185">Reference proteome</keyword>
<dbReference type="STRING" id="330214.NIDE1470"/>
<dbReference type="HOGENOM" id="CLU_122289_2_0_0"/>
<sequence>MVLDTLYFGTAKPDGVVTAEEWAAFLSDTVTPTSPEGLTSWVASGQWKTSAGFLEQEHTYVLQLAHEEHQEKDRAVRRIIQIYKSRFQQEAVMRIRSRACRSF</sequence>
<gene>
    <name evidence="2" type="ORF">NIDE1470</name>
</gene>
<dbReference type="EMBL" id="FP929003">
    <property type="protein sequence ID" value="CBK41213.1"/>
    <property type="molecule type" value="Genomic_DNA"/>
</dbReference>
<dbReference type="Pfam" id="PF12098">
    <property type="entry name" value="DUF3574"/>
    <property type="match status" value="1"/>
</dbReference>
<evidence type="ECO:0000313" key="1">
    <source>
        <dbReference type="EMBL" id="ACE75618.1"/>
    </source>
</evidence>
<evidence type="ECO:0000313" key="2">
    <source>
        <dbReference type="EMBL" id="CBK41213.1"/>
    </source>
</evidence>
<evidence type="ECO:0008006" key="4">
    <source>
        <dbReference type="Google" id="ProtNLM"/>
    </source>
</evidence>
<reference evidence="2 3" key="2">
    <citation type="journal article" date="2010" name="Proc. Natl. Acad. Sci. U.S.A.">
        <title>A Nitrospira metagenome illuminates the physiology and evolution of globally important nitrite-oxidizing bacteria.</title>
        <authorList>
            <person name="Lucker S."/>
            <person name="Wagner M."/>
            <person name="Maixner F."/>
            <person name="Pelletier E."/>
            <person name="Koch H."/>
            <person name="Vacherie B."/>
            <person name="Rattei T."/>
            <person name="Sinninghe Damste J."/>
            <person name="Spieck E."/>
            <person name="Le Paslier D."/>
            <person name="Daims H."/>
        </authorList>
    </citation>
    <scope>NUCLEOTIDE SEQUENCE [LARGE SCALE GENOMIC DNA]</scope>
</reference>
<dbReference type="EMBL" id="EU559167">
    <property type="protein sequence ID" value="ACE75618.1"/>
    <property type="molecule type" value="Genomic_DNA"/>
</dbReference>
<dbReference type="KEGG" id="nde:NIDE1470"/>
<evidence type="ECO:0000313" key="3">
    <source>
        <dbReference type="Proteomes" id="UP000001660"/>
    </source>
</evidence>
<dbReference type="Proteomes" id="UP000001660">
    <property type="component" value="Chromosome"/>
</dbReference>
<reference evidence="2" key="3">
    <citation type="submission" date="2010-03" db="EMBL/GenBank/DDBJ databases">
        <authorList>
            <person name="Genoscope - CEA"/>
        </authorList>
    </citation>
    <scope>NUCLEOTIDE SEQUENCE</scope>
</reference>
<reference evidence="1" key="1">
    <citation type="journal article" date="2008" name="Environ. Microbiol.">
        <title>Environmental genomics reveals a functional chlorite dismutase in the nitrite-oxidizing bacterium 'Candidatus Nitrospira defluvii'.</title>
        <authorList>
            <person name="Maixner F."/>
            <person name="Wagner M."/>
            <person name="Lucker S."/>
            <person name="Pelletier E."/>
            <person name="Schmitz-Esser S."/>
            <person name="Hace K."/>
            <person name="Spieck E."/>
            <person name="Konrat R."/>
            <person name="Le Paslier D."/>
            <person name="Daims H."/>
        </authorList>
    </citation>
    <scope>NUCLEOTIDE SEQUENCE</scope>
</reference>
<dbReference type="InterPro" id="IPR021957">
    <property type="entry name" value="DUF3574"/>
</dbReference>
<organism evidence="1">
    <name type="scientific">Nitrospira defluvii</name>
    <dbReference type="NCBI Taxonomy" id="330214"/>
    <lineage>
        <taxon>Bacteria</taxon>
        <taxon>Pseudomonadati</taxon>
        <taxon>Nitrospirota</taxon>
        <taxon>Nitrospiria</taxon>
        <taxon>Nitrospirales</taxon>
        <taxon>Nitrospiraceae</taxon>
        <taxon>Nitrospira</taxon>
    </lineage>
</organism>
<protein>
    <recommendedName>
        <fullName evidence="4">DUF3574 domain-containing protein</fullName>
    </recommendedName>
</protein>